<evidence type="ECO:0000313" key="2">
    <source>
        <dbReference type="EMBL" id="EME80686.1"/>
    </source>
</evidence>
<gene>
    <name evidence="2" type="ORF">MYCFIDRAFT_177621</name>
</gene>
<protein>
    <submittedName>
        <fullName evidence="2">Uncharacterized protein</fullName>
    </submittedName>
</protein>
<sequence length="781" mass="85888">MEVRTSFLGNVPSSLPDTGGILPRLAELSPSHRQGSVKRFWEAEPASLGFMYQNIAIPERFVAELFPAHASGQTCLILFLTQVKSGLVCPVELEHRRPLESLFELVSQCWESADATLFTHALAQTLGHGIFATGIKATLNLLFQQLRLENSPATALRDLESNAASNRVKQIHKHIRSWLFGQVLASKRLSHSSPRFPFPPAMFISCIFGPTPCALARSSSSKNLVIDVDERDNSDTRFDTDIKMAVLEVGARWSFSAIGQQGSDAVSNQGGSAIRRIRSPSQFALKLVVDVDSRGESILIAVVDSRKAVGPFQRSSPIVSTNRALPNRSSKPAKTFRTVDLPLSMSMTEMSKLLKGHRHGQFVGQQVSPNSPGGGNSEGAWLDADQFDWGFDPRYQLLETAAHHAEFVMSGVRLTLERSKRFNYGVGVFDPHWWQPLQTPSPFQKIIISTLISTDTQQKSKKKVGKYQPPEEDSPIQSRSRISADAKSPEPLPRLFVIPALVRGYIGKKATLCTKTLPNFGDVLCKGAQRISEVSYCRSAADARGVLAAKTEVMLAQGRCSASPTISSQYLALATQLEDSAGTPYQRAPFWPLSSTTAVATFRTYTTSTSSTERNTPAVNPLRCTSFLIFPPSERQYAQLPLLRRTRIIINELPYRHSDSRLHAQGGAHQLVMGRTTSETRDTKELQMISSWSDSTASNAMLARAPADTVAPAKFGFGHVHPSIFQISIPRFSAGDLRSIPNAPRFSNLREARSLPSLFFTQPQSADAHFARPPLFIGKST</sequence>
<dbReference type="HOGENOM" id="CLU_358669_0_0_1"/>
<dbReference type="KEGG" id="pfj:MYCFIDRAFT_177621"/>
<evidence type="ECO:0000313" key="3">
    <source>
        <dbReference type="Proteomes" id="UP000016932"/>
    </source>
</evidence>
<accession>M3A7V2</accession>
<dbReference type="GeneID" id="19333818"/>
<dbReference type="RefSeq" id="XP_007929570.1">
    <property type="nucleotide sequence ID" value="XM_007931379.1"/>
</dbReference>
<dbReference type="VEuPathDB" id="FungiDB:MYCFIDRAFT_177621"/>
<organism evidence="2 3">
    <name type="scientific">Pseudocercospora fijiensis (strain CIRAD86)</name>
    <name type="common">Black leaf streak disease fungus</name>
    <name type="synonym">Mycosphaerella fijiensis</name>
    <dbReference type="NCBI Taxonomy" id="383855"/>
    <lineage>
        <taxon>Eukaryota</taxon>
        <taxon>Fungi</taxon>
        <taxon>Dikarya</taxon>
        <taxon>Ascomycota</taxon>
        <taxon>Pezizomycotina</taxon>
        <taxon>Dothideomycetes</taxon>
        <taxon>Dothideomycetidae</taxon>
        <taxon>Mycosphaerellales</taxon>
        <taxon>Mycosphaerellaceae</taxon>
        <taxon>Pseudocercospora</taxon>
    </lineage>
</organism>
<dbReference type="EMBL" id="KB446561">
    <property type="protein sequence ID" value="EME80686.1"/>
    <property type="molecule type" value="Genomic_DNA"/>
</dbReference>
<evidence type="ECO:0000256" key="1">
    <source>
        <dbReference type="SAM" id="MobiDB-lite"/>
    </source>
</evidence>
<dbReference type="Proteomes" id="UP000016932">
    <property type="component" value="Unassembled WGS sequence"/>
</dbReference>
<feature type="region of interest" description="Disordered" evidence="1">
    <location>
        <begin position="459"/>
        <end position="487"/>
    </location>
</feature>
<reference evidence="2 3" key="1">
    <citation type="journal article" date="2012" name="PLoS Pathog.">
        <title>Diverse lifestyles and strategies of plant pathogenesis encoded in the genomes of eighteen Dothideomycetes fungi.</title>
        <authorList>
            <person name="Ohm R.A."/>
            <person name="Feau N."/>
            <person name="Henrissat B."/>
            <person name="Schoch C.L."/>
            <person name="Horwitz B.A."/>
            <person name="Barry K.W."/>
            <person name="Condon B.J."/>
            <person name="Copeland A.C."/>
            <person name="Dhillon B."/>
            <person name="Glaser F."/>
            <person name="Hesse C.N."/>
            <person name="Kosti I."/>
            <person name="LaButti K."/>
            <person name="Lindquist E.A."/>
            <person name="Lucas S."/>
            <person name="Salamov A.A."/>
            <person name="Bradshaw R.E."/>
            <person name="Ciuffetti L."/>
            <person name="Hamelin R.C."/>
            <person name="Kema G.H.J."/>
            <person name="Lawrence C."/>
            <person name="Scott J.A."/>
            <person name="Spatafora J.W."/>
            <person name="Turgeon B.G."/>
            <person name="de Wit P.J.G.M."/>
            <person name="Zhong S."/>
            <person name="Goodwin S.B."/>
            <person name="Grigoriev I.V."/>
        </authorList>
    </citation>
    <scope>NUCLEOTIDE SEQUENCE [LARGE SCALE GENOMIC DNA]</scope>
    <source>
        <strain evidence="2 3">CIRAD86</strain>
    </source>
</reference>
<keyword evidence="3" id="KW-1185">Reference proteome</keyword>
<proteinExistence type="predicted"/>
<dbReference type="AlphaFoldDB" id="M3A7V2"/>
<name>M3A7V2_PSEFD</name>